<dbReference type="EMBL" id="CP001738">
    <property type="protein sequence ID" value="ACY95944.1"/>
    <property type="molecule type" value="Genomic_DNA"/>
</dbReference>
<dbReference type="AlphaFoldDB" id="D1A2C4"/>
<evidence type="ECO:0000256" key="4">
    <source>
        <dbReference type="ARBA" id="ARBA00022967"/>
    </source>
</evidence>
<keyword evidence="2" id="KW-0547">Nucleotide-binding</keyword>
<dbReference type="SMART" id="SM00382">
    <property type="entry name" value="AAA"/>
    <property type="match status" value="1"/>
</dbReference>
<dbReference type="KEGG" id="tcu:Tcur_0342"/>
<evidence type="ECO:0000313" key="6">
    <source>
        <dbReference type="EMBL" id="ACY95944.1"/>
    </source>
</evidence>
<dbReference type="PROSITE" id="PS50893">
    <property type="entry name" value="ABC_TRANSPORTER_2"/>
    <property type="match status" value="1"/>
</dbReference>
<dbReference type="CDD" id="cd03214">
    <property type="entry name" value="ABC_Iron-Siderophores_B12_Hemin"/>
    <property type="match status" value="1"/>
</dbReference>
<feature type="domain" description="ABC transporter" evidence="5">
    <location>
        <begin position="4"/>
        <end position="244"/>
    </location>
</feature>
<keyword evidence="4" id="KW-1278">Translocase</keyword>
<name>D1A2C4_THECD</name>
<protein>
    <submittedName>
        <fullName evidence="6">ABC transporter related protein</fullName>
    </submittedName>
</protein>
<dbReference type="InterPro" id="IPR027417">
    <property type="entry name" value="P-loop_NTPase"/>
</dbReference>
<dbReference type="eggNOG" id="COG1120">
    <property type="taxonomic scope" value="Bacteria"/>
</dbReference>
<keyword evidence="3" id="KW-0067">ATP-binding</keyword>
<keyword evidence="7" id="KW-1185">Reference proteome</keyword>
<dbReference type="OrthoDB" id="3579586at2"/>
<evidence type="ECO:0000256" key="2">
    <source>
        <dbReference type="ARBA" id="ARBA00022741"/>
    </source>
</evidence>
<reference evidence="6 7" key="1">
    <citation type="journal article" date="2011" name="Stand. Genomic Sci.">
        <title>Complete genome sequence of Thermomonospora curvata type strain (B9).</title>
        <authorList>
            <person name="Chertkov O."/>
            <person name="Sikorski J."/>
            <person name="Nolan M."/>
            <person name="Lapidus A."/>
            <person name="Lucas S."/>
            <person name="Del Rio T.G."/>
            <person name="Tice H."/>
            <person name="Cheng J.F."/>
            <person name="Goodwin L."/>
            <person name="Pitluck S."/>
            <person name="Liolios K."/>
            <person name="Ivanova N."/>
            <person name="Mavromatis K."/>
            <person name="Mikhailova N."/>
            <person name="Ovchinnikova G."/>
            <person name="Pati A."/>
            <person name="Chen A."/>
            <person name="Palaniappan K."/>
            <person name="Djao O.D."/>
            <person name="Land M."/>
            <person name="Hauser L."/>
            <person name="Chang Y.J."/>
            <person name="Jeffries C.D."/>
            <person name="Brettin T."/>
            <person name="Han C."/>
            <person name="Detter J.C."/>
            <person name="Rohde M."/>
            <person name="Goker M."/>
            <person name="Woyke T."/>
            <person name="Bristow J."/>
            <person name="Eisen J.A."/>
            <person name="Markowitz V."/>
            <person name="Hugenholtz P."/>
            <person name="Klenk H.P."/>
            <person name="Kyrpides N.C."/>
        </authorList>
    </citation>
    <scope>NUCLEOTIDE SEQUENCE [LARGE SCALE GENOMIC DNA]</scope>
    <source>
        <strain evidence="7">ATCC 19995 / DSM 43183 / JCM 3096 / KCTC 9072 / NBRC 15933 / NCIMB 10081 / Henssen B9</strain>
    </source>
</reference>
<dbReference type="HOGENOM" id="CLU_000604_1_11_11"/>
<organism evidence="6 7">
    <name type="scientific">Thermomonospora curvata (strain ATCC 19995 / DSM 43183 / JCM 3096 / KCTC 9072 / NBRC 15933 / NCIMB 10081 / Henssen B9)</name>
    <dbReference type="NCBI Taxonomy" id="471852"/>
    <lineage>
        <taxon>Bacteria</taxon>
        <taxon>Bacillati</taxon>
        <taxon>Actinomycetota</taxon>
        <taxon>Actinomycetes</taxon>
        <taxon>Streptosporangiales</taxon>
        <taxon>Thermomonosporaceae</taxon>
        <taxon>Thermomonospora</taxon>
    </lineage>
</organism>
<dbReference type="PANTHER" id="PTHR42794:SF1">
    <property type="entry name" value="HEMIN IMPORT ATP-BINDING PROTEIN HMUV"/>
    <property type="match status" value="1"/>
</dbReference>
<keyword evidence="1" id="KW-0813">Transport</keyword>
<evidence type="ECO:0000313" key="7">
    <source>
        <dbReference type="Proteomes" id="UP000001918"/>
    </source>
</evidence>
<dbReference type="STRING" id="471852.Tcur_0342"/>
<dbReference type="PANTHER" id="PTHR42794">
    <property type="entry name" value="HEMIN IMPORT ATP-BINDING PROTEIN HMUV"/>
    <property type="match status" value="1"/>
</dbReference>
<sequence>MLSLRSLSVGYPGRRRRPARRVLEGLEAVARPGDLTVLIGPNGTGKSTLLRTLAGLQPALEGQVLLDGSPITALDEVERARRIAVVLTERDLPALLTARELTGLGRHPHTGFTGRLTAADQAVIDWALQVTGAAHLAHRPVTELSDGERQRVLTARALAQEPSAILLDEPTAFLDVPSRVALMGLLRRLARERSLVVVVSTHDLELALRIADRIWLIDPAGALHCGTPEELTLNGTIGASFDGEELTFEAASGVFVLHGKGRGTARVTADGTRRPLLERALTRAGWHPSPEGPADLAVTWTGEAYEAVRDGTAHRFTSLADLTDWARHEANR</sequence>
<dbReference type="InterPro" id="IPR003593">
    <property type="entry name" value="AAA+_ATPase"/>
</dbReference>
<dbReference type="Pfam" id="PF00005">
    <property type="entry name" value="ABC_tran"/>
    <property type="match status" value="1"/>
</dbReference>
<evidence type="ECO:0000256" key="1">
    <source>
        <dbReference type="ARBA" id="ARBA00022448"/>
    </source>
</evidence>
<dbReference type="InterPro" id="IPR003439">
    <property type="entry name" value="ABC_transporter-like_ATP-bd"/>
</dbReference>
<dbReference type="Gene3D" id="3.40.50.300">
    <property type="entry name" value="P-loop containing nucleotide triphosphate hydrolases"/>
    <property type="match status" value="1"/>
</dbReference>
<dbReference type="Proteomes" id="UP000001918">
    <property type="component" value="Chromosome"/>
</dbReference>
<dbReference type="GO" id="GO:0005524">
    <property type="term" value="F:ATP binding"/>
    <property type="evidence" value="ECO:0007669"/>
    <property type="project" value="UniProtKB-KW"/>
</dbReference>
<accession>D1A2C4</accession>
<proteinExistence type="predicted"/>
<dbReference type="RefSeq" id="WP_012850728.1">
    <property type="nucleotide sequence ID" value="NC_013510.1"/>
</dbReference>
<evidence type="ECO:0000256" key="3">
    <source>
        <dbReference type="ARBA" id="ARBA00022840"/>
    </source>
</evidence>
<dbReference type="SUPFAM" id="SSF52540">
    <property type="entry name" value="P-loop containing nucleoside triphosphate hydrolases"/>
    <property type="match status" value="1"/>
</dbReference>
<dbReference type="GO" id="GO:0016887">
    <property type="term" value="F:ATP hydrolysis activity"/>
    <property type="evidence" value="ECO:0007669"/>
    <property type="project" value="InterPro"/>
</dbReference>
<gene>
    <name evidence="6" type="ordered locus">Tcur_0342</name>
</gene>
<evidence type="ECO:0000259" key="5">
    <source>
        <dbReference type="PROSITE" id="PS50893"/>
    </source>
</evidence>